<keyword evidence="6 7" id="KW-0975">Bacterial flagellum</keyword>
<dbReference type="EMBL" id="LDJR01000058">
    <property type="protein sequence ID" value="OAK67993.1"/>
    <property type="molecule type" value="Genomic_DNA"/>
</dbReference>
<reference evidence="11 12" key="1">
    <citation type="submission" date="2015-05" db="EMBL/GenBank/DDBJ databases">
        <title>Comparison of genome.</title>
        <authorList>
            <person name="Zheng Z."/>
            <person name="Sun M."/>
        </authorList>
    </citation>
    <scope>NUCLEOTIDE SEQUENCE [LARGE SCALE GENOMIC DNA]</scope>
    <source>
        <strain evidence="11 12">G25-74</strain>
    </source>
</reference>
<evidence type="ECO:0000259" key="8">
    <source>
        <dbReference type="Pfam" id="PF00460"/>
    </source>
</evidence>
<dbReference type="Pfam" id="PF22638">
    <property type="entry name" value="FlgK_D1"/>
    <property type="match status" value="1"/>
</dbReference>
<keyword evidence="5 7" id="KW-0964">Secreted</keyword>
<dbReference type="Proteomes" id="UP000077881">
    <property type="component" value="Unassembled WGS sequence"/>
</dbReference>
<organism evidence="11 12">
    <name type="scientific">Lederbergia galactosidilytica</name>
    <dbReference type="NCBI Taxonomy" id="217031"/>
    <lineage>
        <taxon>Bacteria</taxon>
        <taxon>Bacillati</taxon>
        <taxon>Bacillota</taxon>
        <taxon>Bacilli</taxon>
        <taxon>Bacillales</taxon>
        <taxon>Bacillaceae</taxon>
        <taxon>Lederbergia</taxon>
    </lineage>
</organism>
<dbReference type="PRINTS" id="PR01005">
    <property type="entry name" value="FLGHOOKAP1"/>
</dbReference>
<dbReference type="PANTHER" id="PTHR30033:SF1">
    <property type="entry name" value="FLAGELLAR HOOK-ASSOCIATED PROTEIN 1"/>
    <property type="match status" value="1"/>
</dbReference>
<feature type="domain" description="Flagellar basal-body/hook protein C-terminal" evidence="9">
    <location>
        <begin position="451"/>
        <end position="488"/>
    </location>
</feature>
<dbReference type="InterPro" id="IPR010930">
    <property type="entry name" value="Flg_bb/hook_C_dom"/>
</dbReference>
<dbReference type="AlphaFoldDB" id="A0A177ZK85"/>
<feature type="domain" description="Flagellar basal body rod protein N-terminal" evidence="8">
    <location>
        <begin position="8"/>
        <end position="37"/>
    </location>
</feature>
<dbReference type="OrthoDB" id="9802553at2"/>
<evidence type="ECO:0000256" key="4">
    <source>
        <dbReference type="ARBA" id="ARBA00016244"/>
    </source>
</evidence>
<evidence type="ECO:0000256" key="1">
    <source>
        <dbReference type="ARBA" id="ARBA00004365"/>
    </source>
</evidence>
<dbReference type="SUPFAM" id="SSF64518">
    <property type="entry name" value="Phase 1 flagellin"/>
    <property type="match status" value="1"/>
</dbReference>
<evidence type="ECO:0000256" key="6">
    <source>
        <dbReference type="ARBA" id="ARBA00023143"/>
    </source>
</evidence>
<dbReference type="GO" id="GO:0005198">
    <property type="term" value="F:structural molecule activity"/>
    <property type="evidence" value="ECO:0007669"/>
    <property type="project" value="UniProtKB-UniRule"/>
</dbReference>
<proteinExistence type="inferred from homology"/>
<feature type="domain" description="Flagellar hook-associated protein FlgK helical" evidence="10">
    <location>
        <begin position="103"/>
        <end position="341"/>
    </location>
</feature>
<sequence length="495" mass="54703">MRSTFMGLETAKSGMYSQQSAIYVTGHNIANKNTPGYSRQRVNFEQTTPYPAASLNRPQIPGQLGTGVQDGSIQRIRDTFIDSQYRGEKNQLGYYESMSNSIKQMEDIMNEPSENGLAAAMTDFWQSLQDLSTNAENEGARRVVLQRARSVAETFQYLHSSLTTVQNDLKKEMDLTVTRINALAQDIASINEQISQVEPHGYLPNDLYDARDQLIDELAAYLPISTEAMPNGGNTLAIAEGGQKVYAMINGEKTLLVDDQGARSLEWKEETGELYLGEKEISYNTLGEGNGELSALFKAYSEDYPVMLEKLDQYAFTYAKVFNEVHKSGVDLNGEAGEAFFDVGDSYEGAAGRIKVLLSDPDQVAAALAGKETGNGENALKLADLKNWVIREGSMEELPELANLEIKSGTLQSFYEGVIGEMAVKGQQANRMEYNSTVLLQSIDKNRRSVSEVSLDEEFSNLIQFQHAYSASARMISAIDEMLDKIINGMGMVGR</sequence>
<dbReference type="NCBIfam" id="TIGR02492">
    <property type="entry name" value="flgK_ends"/>
    <property type="match status" value="1"/>
</dbReference>
<evidence type="ECO:0000256" key="3">
    <source>
        <dbReference type="ARBA" id="ARBA00009677"/>
    </source>
</evidence>
<dbReference type="InterPro" id="IPR002371">
    <property type="entry name" value="FlgK"/>
</dbReference>
<accession>A0A177ZK85</accession>
<evidence type="ECO:0000256" key="2">
    <source>
        <dbReference type="ARBA" id="ARBA00004613"/>
    </source>
</evidence>
<evidence type="ECO:0000259" key="9">
    <source>
        <dbReference type="Pfam" id="PF06429"/>
    </source>
</evidence>
<dbReference type="RefSeq" id="WP_057983871.1">
    <property type="nucleotide sequence ID" value="NZ_LDJR01000058.1"/>
</dbReference>
<protein>
    <recommendedName>
        <fullName evidence="4 7">Flagellar hook-associated protein 1</fullName>
        <shortName evidence="7">HAP1</shortName>
    </recommendedName>
</protein>
<evidence type="ECO:0000256" key="7">
    <source>
        <dbReference type="RuleBase" id="RU362065"/>
    </source>
</evidence>
<comment type="subcellular location">
    <subcellularLocation>
        <location evidence="1 7">Bacterial flagellum</location>
    </subcellularLocation>
    <subcellularLocation>
        <location evidence="2 7">Secreted</location>
    </subcellularLocation>
</comment>
<dbReference type="GO" id="GO:0044780">
    <property type="term" value="P:bacterial-type flagellum assembly"/>
    <property type="evidence" value="ECO:0007669"/>
    <property type="project" value="InterPro"/>
</dbReference>
<evidence type="ECO:0000256" key="5">
    <source>
        <dbReference type="ARBA" id="ARBA00022525"/>
    </source>
</evidence>
<keyword evidence="12" id="KW-1185">Reference proteome</keyword>
<name>A0A177ZK85_9BACI</name>
<comment type="similarity">
    <text evidence="3 7">Belongs to the flagella basal body rod proteins family.</text>
</comment>
<dbReference type="InterPro" id="IPR053927">
    <property type="entry name" value="FlgK_helical"/>
</dbReference>
<comment type="caution">
    <text evidence="11">The sequence shown here is derived from an EMBL/GenBank/DDBJ whole genome shotgun (WGS) entry which is preliminary data.</text>
</comment>
<dbReference type="GO" id="GO:0009424">
    <property type="term" value="C:bacterial-type flagellum hook"/>
    <property type="evidence" value="ECO:0007669"/>
    <property type="project" value="UniProtKB-UniRule"/>
</dbReference>
<dbReference type="PANTHER" id="PTHR30033">
    <property type="entry name" value="FLAGELLAR HOOK-ASSOCIATED PROTEIN 1"/>
    <property type="match status" value="1"/>
</dbReference>
<evidence type="ECO:0000313" key="12">
    <source>
        <dbReference type="Proteomes" id="UP000077881"/>
    </source>
</evidence>
<gene>
    <name evidence="7" type="primary">flgK</name>
    <name evidence="11" type="ORF">ABB05_18375</name>
</gene>
<dbReference type="GO" id="GO:0005576">
    <property type="term" value="C:extracellular region"/>
    <property type="evidence" value="ECO:0007669"/>
    <property type="project" value="UniProtKB-SubCell"/>
</dbReference>
<evidence type="ECO:0000313" key="11">
    <source>
        <dbReference type="EMBL" id="OAK67993.1"/>
    </source>
</evidence>
<dbReference type="Pfam" id="PF00460">
    <property type="entry name" value="Flg_bb_rod"/>
    <property type="match status" value="1"/>
</dbReference>
<dbReference type="STRING" id="217031.ABB05_18375"/>
<dbReference type="InterPro" id="IPR001444">
    <property type="entry name" value="Flag_bb_rod_N"/>
</dbReference>
<dbReference type="PATRIC" id="fig|217031.6.peg.3983"/>
<dbReference type="Pfam" id="PF06429">
    <property type="entry name" value="Flg_bbr_C"/>
    <property type="match status" value="1"/>
</dbReference>
<evidence type="ECO:0000259" key="10">
    <source>
        <dbReference type="Pfam" id="PF22638"/>
    </source>
</evidence>